<evidence type="ECO:0000313" key="1">
    <source>
        <dbReference type="EMBL" id="KFB73578.1"/>
    </source>
</evidence>
<comment type="caution">
    <text evidence="1">The sequence shown here is derived from an EMBL/GenBank/DDBJ whole genome shotgun (WGS) entry which is preliminary data.</text>
</comment>
<gene>
    <name evidence="1" type="ORF">AW09_001151</name>
</gene>
<proteinExistence type="predicted"/>
<dbReference type="AlphaFoldDB" id="A0A080LXT7"/>
<organism evidence="1 2">
    <name type="scientific">Candidatus Accumulibacter phosphatis</name>
    <dbReference type="NCBI Taxonomy" id="327160"/>
    <lineage>
        <taxon>Bacteria</taxon>
        <taxon>Pseudomonadati</taxon>
        <taxon>Pseudomonadota</taxon>
        <taxon>Betaproteobacteria</taxon>
        <taxon>Candidatus Accumulibacter</taxon>
    </lineage>
</organism>
<accession>A0A080LXT7</accession>
<dbReference type="Proteomes" id="UP000020077">
    <property type="component" value="Unassembled WGS sequence"/>
</dbReference>
<sequence>MQQPEETAAKTETEGLRDLGFVAQRRVVELQLLQRFAQRLILVRFHRIQPGEYLRLDFLEARQGLARRSFEQRHRIADLGGLQFLDPRDDVPDFASAQGVAGYRLGSKHSDLFAEVR</sequence>
<dbReference type="EMBL" id="JDVG02000197">
    <property type="protein sequence ID" value="KFB73578.1"/>
    <property type="molecule type" value="Genomic_DNA"/>
</dbReference>
<protein>
    <submittedName>
        <fullName evidence="1">Uncharacterized protein</fullName>
    </submittedName>
</protein>
<evidence type="ECO:0000313" key="2">
    <source>
        <dbReference type="Proteomes" id="UP000020077"/>
    </source>
</evidence>
<reference evidence="1 2" key="1">
    <citation type="submission" date="2014-02" db="EMBL/GenBank/DDBJ databases">
        <title>Expanding our view of genomic diversity in Candidatus Accumulibacter clades.</title>
        <authorList>
            <person name="Skennerton C.T."/>
            <person name="Barr J.J."/>
            <person name="Slater F.R."/>
            <person name="Bond P.L."/>
            <person name="Tyson G.W."/>
        </authorList>
    </citation>
    <scope>NUCLEOTIDE SEQUENCE [LARGE SCALE GENOMIC DNA]</scope>
    <source>
        <strain evidence="2">BA-91</strain>
    </source>
</reference>
<name>A0A080LXT7_9PROT</name>